<dbReference type="Gene3D" id="1.10.10.60">
    <property type="entry name" value="Homeodomain-like"/>
    <property type="match status" value="2"/>
</dbReference>
<evidence type="ECO:0000259" key="8">
    <source>
        <dbReference type="PROSITE" id="PS50090"/>
    </source>
</evidence>
<keyword evidence="6" id="KW-0539">Nucleus</keyword>
<organism evidence="10 11">
    <name type="scientific">Zostera marina</name>
    <name type="common">Eelgrass</name>
    <dbReference type="NCBI Taxonomy" id="29655"/>
    <lineage>
        <taxon>Eukaryota</taxon>
        <taxon>Viridiplantae</taxon>
        <taxon>Streptophyta</taxon>
        <taxon>Embryophyta</taxon>
        <taxon>Tracheophyta</taxon>
        <taxon>Spermatophyta</taxon>
        <taxon>Magnoliopsida</taxon>
        <taxon>Liliopsida</taxon>
        <taxon>Zosteraceae</taxon>
        <taxon>Zostera</taxon>
    </lineage>
</organism>
<evidence type="ECO:0000256" key="5">
    <source>
        <dbReference type="ARBA" id="ARBA00023163"/>
    </source>
</evidence>
<evidence type="ECO:0000256" key="4">
    <source>
        <dbReference type="ARBA" id="ARBA00023125"/>
    </source>
</evidence>
<dbReference type="PROSITE" id="PS51294">
    <property type="entry name" value="HTH_MYB"/>
    <property type="match status" value="2"/>
</dbReference>
<feature type="domain" description="Myb-like" evidence="8">
    <location>
        <begin position="73"/>
        <end position="123"/>
    </location>
</feature>
<evidence type="ECO:0000259" key="9">
    <source>
        <dbReference type="PROSITE" id="PS51294"/>
    </source>
</evidence>
<evidence type="ECO:0000256" key="1">
    <source>
        <dbReference type="ARBA" id="ARBA00004123"/>
    </source>
</evidence>
<dbReference type="SUPFAM" id="SSF46689">
    <property type="entry name" value="Homeodomain-like"/>
    <property type="match status" value="1"/>
</dbReference>
<name>A0A0K9NXW9_ZOSMR</name>
<accession>A0A0K9NXW9</accession>
<dbReference type="InterPro" id="IPR001005">
    <property type="entry name" value="SANT/Myb"/>
</dbReference>
<evidence type="ECO:0000256" key="2">
    <source>
        <dbReference type="ARBA" id="ARBA00022737"/>
    </source>
</evidence>
<dbReference type="InterPro" id="IPR015495">
    <property type="entry name" value="Myb_TF_plants"/>
</dbReference>
<dbReference type="PANTHER" id="PTHR10641:SF1346">
    <property type="entry name" value="TRANSCRIPTION FACTOR MYB14"/>
    <property type="match status" value="1"/>
</dbReference>
<feature type="compositionally biased region" description="Polar residues" evidence="7">
    <location>
        <begin position="248"/>
        <end position="257"/>
    </location>
</feature>
<sequence length="257" mass="29374">MRKRGTMIGTSKGRAPAYEKNGLRKGSWTEAEDVKLVTYILRHGYGNWRALPKQAGLLRCGKSCRLRWVNYLRPDIKRGNFSKEEEDTIIRLHQFLGNKWSDIASKLPGRTDNEIKNVWNTRLKKRLISILPPQSLTSSITCNPTDNIEINQYLGMKGDNSMQDALDQFSTAIMGDDVLDRCVTETNEEENNNLAPFQQPIDMSWDSNNVWWIQYLERELDLVDSNNQQPTVSSQLPHLFQGEDDLTSDNGGITSHT</sequence>
<evidence type="ECO:0000256" key="3">
    <source>
        <dbReference type="ARBA" id="ARBA00023015"/>
    </source>
</evidence>
<dbReference type="PROSITE" id="PS50090">
    <property type="entry name" value="MYB_LIKE"/>
    <property type="match status" value="2"/>
</dbReference>
<dbReference type="GO" id="GO:0005634">
    <property type="term" value="C:nucleus"/>
    <property type="evidence" value="ECO:0007669"/>
    <property type="project" value="UniProtKB-SubCell"/>
</dbReference>
<evidence type="ECO:0000313" key="10">
    <source>
        <dbReference type="EMBL" id="KMZ61611.1"/>
    </source>
</evidence>
<feature type="domain" description="HTH myb-type" evidence="9">
    <location>
        <begin position="73"/>
        <end position="127"/>
    </location>
</feature>
<keyword evidence="5" id="KW-0804">Transcription</keyword>
<feature type="domain" description="Myb-like" evidence="8">
    <location>
        <begin position="20"/>
        <end position="72"/>
    </location>
</feature>
<keyword evidence="11" id="KW-1185">Reference proteome</keyword>
<keyword evidence="3" id="KW-0805">Transcription regulation</keyword>
<proteinExistence type="predicted"/>
<dbReference type="InterPro" id="IPR009057">
    <property type="entry name" value="Homeodomain-like_sf"/>
</dbReference>
<comment type="subcellular location">
    <subcellularLocation>
        <location evidence="1">Nucleus</location>
    </subcellularLocation>
</comment>
<dbReference type="PANTHER" id="PTHR10641">
    <property type="entry name" value="MYB FAMILY TRANSCRIPTION FACTOR"/>
    <property type="match status" value="1"/>
</dbReference>
<gene>
    <name evidence="10" type="ORF">ZOSMA_50G00250</name>
</gene>
<protein>
    <submittedName>
        <fullName evidence="10">Myb domain protein 15</fullName>
    </submittedName>
</protein>
<dbReference type="InterPro" id="IPR017930">
    <property type="entry name" value="Myb_dom"/>
</dbReference>
<feature type="compositionally biased region" description="Polar residues" evidence="7">
    <location>
        <begin position="226"/>
        <end position="236"/>
    </location>
</feature>
<comment type="caution">
    <text evidence="10">The sequence shown here is derived from an EMBL/GenBank/DDBJ whole genome shotgun (WGS) entry which is preliminary data.</text>
</comment>
<reference evidence="11" key="1">
    <citation type="journal article" date="2016" name="Nature">
        <title>The genome of the seagrass Zostera marina reveals angiosperm adaptation to the sea.</title>
        <authorList>
            <person name="Olsen J.L."/>
            <person name="Rouze P."/>
            <person name="Verhelst B."/>
            <person name="Lin Y.-C."/>
            <person name="Bayer T."/>
            <person name="Collen J."/>
            <person name="Dattolo E."/>
            <person name="De Paoli E."/>
            <person name="Dittami S."/>
            <person name="Maumus F."/>
            <person name="Michel G."/>
            <person name="Kersting A."/>
            <person name="Lauritano C."/>
            <person name="Lohaus R."/>
            <person name="Toepel M."/>
            <person name="Tonon T."/>
            <person name="Vanneste K."/>
            <person name="Amirebrahimi M."/>
            <person name="Brakel J."/>
            <person name="Bostroem C."/>
            <person name="Chovatia M."/>
            <person name="Grimwood J."/>
            <person name="Jenkins J.W."/>
            <person name="Jueterbock A."/>
            <person name="Mraz A."/>
            <person name="Stam W.T."/>
            <person name="Tice H."/>
            <person name="Bornberg-Bauer E."/>
            <person name="Green P.J."/>
            <person name="Pearson G.A."/>
            <person name="Procaccini G."/>
            <person name="Duarte C.M."/>
            <person name="Schmutz J."/>
            <person name="Reusch T.B.H."/>
            <person name="Van de Peer Y."/>
        </authorList>
    </citation>
    <scope>NUCLEOTIDE SEQUENCE [LARGE SCALE GENOMIC DNA]</scope>
    <source>
        <strain evidence="11">cv. Finnish</strain>
    </source>
</reference>
<dbReference type="Pfam" id="PF00249">
    <property type="entry name" value="Myb_DNA-binding"/>
    <property type="match status" value="2"/>
</dbReference>
<dbReference type="AlphaFoldDB" id="A0A0K9NXW9"/>
<feature type="domain" description="HTH myb-type" evidence="9">
    <location>
        <begin position="20"/>
        <end position="72"/>
    </location>
</feature>
<evidence type="ECO:0000256" key="7">
    <source>
        <dbReference type="SAM" id="MobiDB-lite"/>
    </source>
</evidence>
<feature type="region of interest" description="Disordered" evidence="7">
    <location>
        <begin position="226"/>
        <end position="257"/>
    </location>
</feature>
<keyword evidence="4" id="KW-0238">DNA-binding</keyword>
<dbReference type="FunFam" id="1.10.10.60:FF:000001">
    <property type="entry name" value="MYB-related transcription factor"/>
    <property type="match status" value="1"/>
</dbReference>
<dbReference type="SMART" id="SM00717">
    <property type="entry name" value="SANT"/>
    <property type="match status" value="2"/>
</dbReference>
<keyword evidence="2" id="KW-0677">Repeat</keyword>
<dbReference type="Proteomes" id="UP000036987">
    <property type="component" value="Unassembled WGS sequence"/>
</dbReference>
<dbReference type="GO" id="GO:0003677">
    <property type="term" value="F:DNA binding"/>
    <property type="evidence" value="ECO:0007669"/>
    <property type="project" value="UniProtKB-KW"/>
</dbReference>
<dbReference type="EMBL" id="LFYR01001452">
    <property type="protein sequence ID" value="KMZ61611.1"/>
    <property type="molecule type" value="Genomic_DNA"/>
</dbReference>
<dbReference type="OrthoDB" id="2143914at2759"/>
<evidence type="ECO:0000256" key="6">
    <source>
        <dbReference type="ARBA" id="ARBA00023242"/>
    </source>
</evidence>
<evidence type="ECO:0000313" key="11">
    <source>
        <dbReference type="Proteomes" id="UP000036987"/>
    </source>
</evidence>
<dbReference type="CDD" id="cd00167">
    <property type="entry name" value="SANT"/>
    <property type="match status" value="2"/>
</dbReference>
<dbReference type="STRING" id="29655.A0A0K9NXW9"/>